<name>A0A0M2UW50_9BACT</name>
<dbReference type="AlphaFoldDB" id="A0A0M2UW50"/>
<dbReference type="InterPro" id="IPR009078">
    <property type="entry name" value="Ferritin-like_SF"/>
</dbReference>
<dbReference type="GO" id="GO:0046872">
    <property type="term" value="F:metal ion binding"/>
    <property type="evidence" value="ECO:0007669"/>
    <property type="project" value="InterPro"/>
</dbReference>
<dbReference type="InterPro" id="IPR012347">
    <property type="entry name" value="Ferritin-like"/>
</dbReference>
<protein>
    <submittedName>
        <fullName evidence="2">Rubrerythrin</fullName>
    </submittedName>
</protein>
<dbReference type="Gene3D" id="1.20.1260.10">
    <property type="match status" value="1"/>
</dbReference>
<evidence type="ECO:0000313" key="2">
    <source>
        <dbReference type="EMBL" id="KKO19800.1"/>
    </source>
</evidence>
<comment type="caution">
    <text evidence="2">The sequence shown here is derived from an EMBL/GenBank/DDBJ whole genome shotgun (WGS) entry which is preliminary data.</text>
</comment>
<evidence type="ECO:0000313" key="3">
    <source>
        <dbReference type="Proteomes" id="UP000034954"/>
    </source>
</evidence>
<dbReference type="GO" id="GO:0016491">
    <property type="term" value="F:oxidoreductase activity"/>
    <property type="evidence" value="ECO:0007669"/>
    <property type="project" value="InterPro"/>
</dbReference>
<dbReference type="PANTHER" id="PTHR33531">
    <property type="entry name" value="RUBRERYTHRIN SUBFAMILY"/>
    <property type="match status" value="1"/>
</dbReference>
<dbReference type="InterPro" id="IPR003251">
    <property type="entry name" value="Rr_diiron-bd_dom"/>
</dbReference>
<evidence type="ECO:0000259" key="1">
    <source>
        <dbReference type="Pfam" id="PF02915"/>
    </source>
</evidence>
<feature type="domain" description="Rubrerythrin diiron-binding" evidence="1">
    <location>
        <begin position="11"/>
        <end position="149"/>
    </location>
</feature>
<accession>A0A0M2UW50</accession>
<proteinExistence type="predicted"/>
<dbReference type="CDD" id="cd01045">
    <property type="entry name" value="Ferritin_like_AB"/>
    <property type="match status" value="1"/>
</dbReference>
<dbReference type="PANTHER" id="PTHR33531:SF7">
    <property type="entry name" value="HYPOTHETICAL MEMBRANE PROTEIN, CONSERVED"/>
    <property type="match status" value="1"/>
</dbReference>
<dbReference type="Pfam" id="PF02915">
    <property type="entry name" value="Rubrerythrin"/>
    <property type="match status" value="1"/>
</dbReference>
<reference evidence="2 3" key="1">
    <citation type="journal article" date="2013" name="BMC Microbiol.">
        <title>Identification of the type II cytochrome c maturation pathway in anammox bacteria by comparative genomics.</title>
        <authorList>
            <person name="Ferousi C."/>
            <person name="Speth D.R."/>
            <person name="Reimann J."/>
            <person name="Op den Camp H.J."/>
            <person name="Allen J.W."/>
            <person name="Keltjens J.T."/>
            <person name="Jetten M.S."/>
        </authorList>
    </citation>
    <scope>NUCLEOTIDE SEQUENCE [LARGE SCALE GENOMIC DNA]</scope>
    <source>
        <strain evidence="2">RU1</strain>
    </source>
</reference>
<dbReference type="SUPFAM" id="SSF47240">
    <property type="entry name" value="Ferritin-like"/>
    <property type="match status" value="1"/>
</dbReference>
<dbReference type="EMBL" id="LAQJ01000152">
    <property type="protein sequence ID" value="KKO19800.1"/>
    <property type="molecule type" value="Genomic_DNA"/>
</dbReference>
<keyword evidence="3" id="KW-1185">Reference proteome</keyword>
<dbReference type="Proteomes" id="UP000034954">
    <property type="component" value="Unassembled WGS sequence"/>
</dbReference>
<sequence length="180" mass="20467">MSDTLKEIKSIALQMETDGVKFYSELADKTLHPMGRAMFRSFVEDEKAHIKRLRALLSDHSGKSQAREKSQASPGERLVTIFKQMGEAAKKKVDAGANDIAAVKLAMELEEKGTAFYEKAARETEDAVERETYRFLAGEEKVHFSILKNTLDFLEKTALWEAEKEGRIYDMWIDMVNKKG</sequence>
<gene>
    <name evidence="2" type="ORF">BROFUL_01486</name>
</gene>
<organism evidence="2 3">
    <name type="scientific">Candidatus Brocadia fulgida</name>
    <dbReference type="NCBI Taxonomy" id="380242"/>
    <lineage>
        <taxon>Bacteria</taxon>
        <taxon>Pseudomonadati</taxon>
        <taxon>Planctomycetota</taxon>
        <taxon>Candidatus Brocadiia</taxon>
        <taxon>Candidatus Brocadiales</taxon>
        <taxon>Candidatus Brocadiaceae</taxon>
        <taxon>Candidatus Brocadia</taxon>
    </lineage>
</organism>